<sequence>MCASSIYQLDIELAIDVFKTKNLAMLIALKNFLTVLPNPKCIEEVLTVAFYQLANIDMDSCRWLLRNHYYLMPEMDVLYLAKAFAIAKLENCGFVYGKDFQFDYQDKLQLNERAKRRLLQDNCTVNSLLLEKILQIHN</sequence>
<reference evidence="1" key="2">
    <citation type="submission" date="2020-08" db="EMBL/GenBank/DDBJ databases">
        <authorList>
            <person name="Chen M."/>
            <person name="Teng W."/>
            <person name="Zhao L."/>
            <person name="Hu C."/>
            <person name="Zhou Y."/>
            <person name="Han B."/>
            <person name="Song L."/>
            <person name="Shu W."/>
        </authorList>
    </citation>
    <scope>NUCLEOTIDE SEQUENCE</scope>
    <source>
        <strain evidence="1">FACHB-1375</strain>
    </source>
</reference>
<dbReference type="Proteomes" id="UP000641646">
    <property type="component" value="Unassembled WGS sequence"/>
</dbReference>
<reference evidence="1" key="1">
    <citation type="journal article" date="2015" name="ISME J.">
        <title>Draft Genome Sequence of Streptomyces incarnatus NRRL8089, which Produces the Nucleoside Antibiotic Sinefungin.</title>
        <authorList>
            <person name="Oshima K."/>
            <person name="Hattori M."/>
            <person name="Shimizu H."/>
            <person name="Fukuda K."/>
            <person name="Nemoto M."/>
            <person name="Inagaki K."/>
            <person name="Tamura T."/>
        </authorList>
    </citation>
    <scope>NUCLEOTIDE SEQUENCE</scope>
    <source>
        <strain evidence="1">FACHB-1375</strain>
    </source>
</reference>
<evidence type="ECO:0000313" key="2">
    <source>
        <dbReference type="Proteomes" id="UP000641646"/>
    </source>
</evidence>
<keyword evidence="2" id="KW-1185">Reference proteome</keyword>
<proteinExistence type="predicted"/>
<dbReference type="AlphaFoldDB" id="A0A926VHS2"/>
<evidence type="ECO:0000313" key="1">
    <source>
        <dbReference type="EMBL" id="MBD2183988.1"/>
    </source>
</evidence>
<protein>
    <submittedName>
        <fullName evidence="1">Uncharacterized protein</fullName>
    </submittedName>
</protein>
<accession>A0A926VHS2</accession>
<gene>
    <name evidence="1" type="ORF">H6G03_23450</name>
</gene>
<dbReference type="EMBL" id="JACJPW010000070">
    <property type="protein sequence ID" value="MBD2183988.1"/>
    <property type="molecule type" value="Genomic_DNA"/>
</dbReference>
<organism evidence="1 2">
    <name type="scientific">Aerosakkonema funiforme FACHB-1375</name>
    <dbReference type="NCBI Taxonomy" id="2949571"/>
    <lineage>
        <taxon>Bacteria</taxon>
        <taxon>Bacillati</taxon>
        <taxon>Cyanobacteriota</taxon>
        <taxon>Cyanophyceae</taxon>
        <taxon>Oscillatoriophycideae</taxon>
        <taxon>Aerosakkonematales</taxon>
        <taxon>Aerosakkonemataceae</taxon>
        <taxon>Aerosakkonema</taxon>
    </lineage>
</organism>
<comment type="caution">
    <text evidence="1">The sequence shown here is derived from an EMBL/GenBank/DDBJ whole genome shotgun (WGS) entry which is preliminary data.</text>
</comment>
<name>A0A926VHS2_9CYAN</name>